<feature type="non-terminal residue" evidence="2">
    <location>
        <position position="1"/>
    </location>
</feature>
<gene>
    <name evidence="2" type="ORF">NEMVEDRAFT_v1g36078</name>
</gene>
<evidence type="ECO:0000259" key="1">
    <source>
        <dbReference type="Pfam" id="PF04669"/>
    </source>
</evidence>
<feature type="non-terminal residue" evidence="2">
    <location>
        <position position="122"/>
    </location>
</feature>
<sequence>IELDWAVKAHHHGEAHMKIISAFDPATLNFTSYDDDIYRQYSRCFKGLKIDIINPDDLKSDEARILWKPFCEMFRDRIPHYNFGTLLRLDCNKGYTEENTIFVTKIEFYAIEIARNRQHLNK</sequence>
<name>A7RIJ4_NEMVE</name>
<dbReference type="Pfam" id="PF04669">
    <property type="entry name" value="PBDC1"/>
    <property type="match status" value="1"/>
</dbReference>
<proteinExistence type="predicted"/>
<keyword evidence="3" id="KW-1185">Reference proteome</keyword>
<evidence type="ECO:0000313" key="3">
    <source>
        <dbReference type="Proteomes" id="UP000001593"/>
    </source>
</evidence>
<protein>
    <recommendedName>
        <fullName evidence="1">Polysaccharide biosynthesis domain-containing protein</fullName>
    </recommendedName>
</protein>
<dbReference type="KEGG" id="nve:5520977"/>
<reference evidence="2 3" key="1">
    <citation type="journal article" date="2007" name="Science">
        <title>Sea anemone genome reveals ancestral eumetazoan gene repertoire and genomic organization.</title>
        <authorList>
            <person name="Putnam N.H."/>
            <person name="Srivastava M."/>
            <person name="Hellsten U."/>
            <person name="Dirks B."/>
            <person name="Chapman J."/>
            <person name="Salamov A."/>
            <person name="Terry A."/>
            <person name="Shapiro H."/>
            <person name="Lindquist E."/>
            <person name="Kapitonov V.V."/>
            <person name="Jurka J."/>
            <person name="Genikhovich G."/>
            <person name="Grigoriev I.V."/>
            <person name="Lucas S.M."/>
            <person name="Steele R.E."/>
            <person name="Finnerty J.R."/>
            <person name="Technau U."/>
            <person name="Martindale M.Q."/>
            <person name="Rokhsar D.S."/>
        </authorList>
    </citation>
    <scope>NUCLEOTIDE SEQUENCE [LARGE SCALE GENOMIC DNA]</scope>
    <source>
        <strain evidence="3">CH2 X CH6</strain>
    </source>
</reference>
<dbReference type="InterPro" id="IPR008476">
    <property type="entry name" value="PBDC1_metazoa/fungi"/>
</dbReference>
<organism evidence="2 3">
    <name type="scientific">Nematostella vectensis</name>
    <name type="common">Starlet sea anemone</name>
    <dbReference type="NCBI Taxonomy" id="45351"/>
    <lineage>
        <taxon>Eukaryota</taxon>
        <taxon>Metazoa</taxon>
        <taxon>Cnidaria</taxon>
        <taxon>Anthozoa</taxon>
        <taxon>Hexacorallia</taxon>
        <taxon>Actiniaria</taxon>
        <taxon>Edwardsiidae</taxon>
        <taxon>Nematostella</taxon>
    </lineage>
</organism>
<dbReference type="InParanoid" id="A7RIJ4"/>
<dbReference type="EMBL" id="DS469512">
    <property type="protein sequence ID" value="EDO48817.1"/>
    <property type="molecule type" value="Genomic_DNA"/>
</dbReference>
<dbReference type="Proteomes" id="UP000001593">
    <property type="component" value="Unassembled WGS sequence"/>
</dbReference>
<dbReference type="Gene3D" id="1.10.3560.10">
    <property type="entry name" value="yst0336 like domain"/>
    <property type="match status" value="1"/>
</dbReference>
<dbReference type="HOGENOM" id="CLU_103791_3_0_1"/>
<evidence type="ECO:0000313" key="2">
    <source>
        <dbReference type="EMBL" id="EDO48817.1"/>
    </source>
</evidence>
<dbReference type="AlphaFoldDB" id="A7RIJ4"/>
<dbReference type="InterPro" id="IPR023139">
    <property type="entry name" value="PBDC1-like_dom_sf"/>
</dbReference>
<dbReference type="PhylomeDB" id="A7RIJ4"/>
<dbReference type="PANTHER" id="PTHR13410:SF9">
    <property type="entry name" value="PROTEIN PBDC1"/>
    <property type="match status" value="1"/>
</dbReference>
<dbReference type="eggNOG" id="KOG4093">
    <property type="taxonomic scope" value="Eukaryota"/>
</dbReference>
<feature type="domain" description="Polysaccharide biosynthesis" evidence="1">
    <location>
        <begin position="1"/>
        <end position="122"/>
    </location>
</feature>
<accession>A7RIJ4</accession>
<dbReference type="InterPro" id="IPR021148">
    <property type="entry name" value="Polysacc_synth_dom"/>
</dbReference>
<dbReference type="PANTHER" id="PTHR13410">
    <property type="entry name" value="PROTEIN PBDC1"/>
    <property type="match status" value="1"/>
</dbReference>
<dbReference type="STRING" id="45351.A7RIJ4"/>
<dbReference type="OMA" id="IQFYAFE"/>